<dbReference type="EMBL" id="LR796598">
    <property type="protein sequence ID" value="CAB4153610.1"/>
    <property type="molecule type" value="Genomic_DNA"/>
</dbReference>
<accession>A0A6J5N928</accession>
<protein>
    <submittedName>
        <fullName evidence="1">Uncharacterized protein</fullName>
    </submittedName>
</protein>
<name>A0A6J5N928_9CAUD</name>
<proteinExistence type="predicted"/>
<reference evidence="1" key="1">
    <citation type="submission" date="2020-04" db="EMBL/GenBank/DDBJ databases">
        <authorList>
            <person name="Chiriac C."/>
            <person name="Salcher M."/>
            <person name="Ghai R."/>
            <person name="Kavagutti S V."/>
        </authorList>
    </citation>
    <scope>NUCLEOTIDE SEQUENCE</scope>
</reference>
<evidence type="ECO:0000313" key="1">
    <source>
        <dbReference type="EMBL" id="CAB4153610.1"/>
    </source>
</evidence>
<organism evidence="1">
    <name type="scientific">uncultured Caudovirales phage</name>
    <dbReference type="NCBI Taxonomy" id="2100421"/>
    <lineage>
        <taxon>Viruses</taxon>
        <taxon>Duplodnaviria</taxon>
        <taxon>Heunggongvirae</taxon>
        <taxon>Uroviricota</taxon>
        <taxon>Caudoviricetes</taxon>
        <taxon>Peduoviridae</taxon>
        <taxon>Maltschvirus</taxon>
        <taxon>Maltschvirus maltsch</taxon>
    </lineage>
</organism>
<sequence>MFEKIIIQDDPVEDKLDFKKIELECYINPAKEIQRQPIAISIGESQYKNEMYPIPFGSYGDFSCIVGASKSRKTFVKSMIEAGYIGGDANKYTHIKGHNNQDKFVISFDTEQSQYHTQRVTKRVLEMVGSNYEYYKSYSLRQYDPLVRFQFIEWVMLESEYRNNLGLVSIDGFVDLITDFNSLEQSTQLTEKLLNWTSKTKCHLTGILHKNFGTSKPVGHVGSSILKKAETVLFVENENNLTLAKCEYSRNLPFDNFAIDINKDWLPFVTEINGIKKNNWF</sequence>
<gene>
    <name evidence="1" type="ORF">UFOVP634_10</name>
</gene>